<dbReference type="Proteomes" id="UP000318578">
    <property type="component" value="Unassembled WGS sequence"/>
</dbReference>
<gene>
    <name evidence="7" type="ORF">FNH06_04350</name>
</gene>
<dbReference type="PANTHER" id="PTHR39087">
    <property type="entry name" value="UPF0104 MEMBRANE PROTEIN MJ1595"/>
    <property type="match status" value="1"/>
</dbReference>
<keyword evidence="5 6" id="KW-0472">Membrane</keyword>
<feature type="transmembrane region" description="Helical" evidence="6">
    <location>
        <begin position="263"/>
        <end position="282"/>
    </location>
</feature>
<dbReference type="GO" id="GO:0005886">
    <property type="term" value="C:plasma membrane"/>
    <property type="evidence" value="ECO:0007669"/>
    <property type="project" value="UniProtKB-SubCell"/>
</dbReference>
<comment type="caution">
    <text evidence="7">The sequence shown here is derived from an EMBL/GenBank/DDBJ whole genome shotgun (WGS) entry which is preliminary data.</text>
</comment>
<evidence type="ECO:0000313" key="7">
    <source>
        <dbReference type="EMBL" id="TVT25055.1"/>
    </source>
</evidence>
<feature type="transmembrane region" description="Helical" evidence="6">
    <location>
        <begin position="127"/>
        <end position="153"/>
    </location>
</feature>
<dbReference type="PANTHER" id="PTHR39087:SF2">
    <property type="entry name" value="UPF0104 MEMBRANE PROTEIN MJ1595"/>
    <property type="match status" value="1"/>
</dbReference>
<evidence type="ECO:0000256" key="4">
    <source>
        <dbReference type="ARBA" id="ARBA00022989"/>
    </source>
</evidence>
<evidence type="ECO:0000256" key="6">
    <source>
        <dbReference type="SAM" id="Phobius"/>
    </source>
</evidence>
<proteinExistence type="predicted"/>
<evidence type="ECO:0000256" key="1">
    <source>
        <dbReference type="ARBA" id="ARBA00004651"/>
    </source>
</evidence>
<feature type="transmembrane region" description="Helical" evidence="6">
    <location>
        <begin position="159"/>
        <end position="180"/>
    </location>
</feature>
<organism evidence="7 8">
    <name type="scientific">Amycolatopsis acidiphila</name>
    <dbReference type="NCBI Taxonomy" id="715473"/>
    <lineage>
        <taxon>Bacteria</taxon>
        <taxon>Bacillati</taxon>
        <taxon>Actinomycetota</taxon>
        <taxon>Actinomycetes</taxon>
        <taxon>Pseudonocardiales</taxon>
        <taxon>Pseudonocardiaceae</taxon>
        <taxon>Amycolatopsis</taxon>
    </lineage>
</organism>
<dbReference type="AlphaFoldDB" id="A0A558ALB7"/>
<keyword evidence="4 6" id="KW-1133">Transmembrane helix</keyword>
<comment type="subcellular location">
    <subcellularLocation>
        <location evidence="1">Cell membrane</location>
        <topology evidence="1">Multi-pass membrane protein</topology>
    </subcellularLocation>
</comment>
<evidence type="ECO:0000256" key="2">
    <source>
        <dbReference type="ARBA" id="ARBA00022475"/>
    </source>
</evidence>
<feature type="transmembrane region" description="Helical" evidence="6">
    <location>
        <begin position="51"/>
        <end position="68"/>
    </location>
</feature>
<dbReference type="OrthoDB" id="3570324at2"/>
<evidence type="ECO:0000256" key="5">
    <source>
        <dbReference type="ARBA" id="ARBA00023136"/>
    </source>
</evidence>
<accession>A0A558ALB7</accession>
<feature type="transmembrane region" description="Helical" evidence="6">
    <location>
        <begin position="235"/>
        <end position="257"/>
    </location>
</feature>
<evidence type="ECO:0000313" key="8">
    <source>
        <dbReference type="Proteomes" id="UP000318578"/>
    </source>
</evidence>
<dbReference type="Pfam" id="PF03706">
    <property type="entry name" value="LPG_synthase_TM"/>
    <property type="match status" value="1"/>
</dbReference>
<keyword evidence="2" id="KW-1003">Cell membrane</keyword>
<evidence type="ECO:0000256" key="3">
    <source>
        <dbReference type="ARBA" id="ARBA00022692"/>
    </source>
</evidence>
<sequence length="359" mass="37164">MTAWRTAVRRHSRKAMHWAIVGAALGYLAWRIPGFVGEVAGSGTQLAQLRWGWLGLAVGCSVAALGVYGELHRQLLLVGGARLSVPTVQGINIVENAVSSTVPVVGGAGALAYAIDQLRRRNVDAALASWSVLVAGLVDMITLVALGALALGLAHRVPLPAGLLAALLVVLVACGGWGVLTHPAVLRRGLHGLLEAAGRIPLGCPTCRSRRSQRLEQSAARLATRLALLRPGIRWLGLFGLAVVSWLLDYVTLTAVIVAVGPAVPWAVAAVGFLVVQASIALQVLPGGAGLAETGLLGVLVTAGVAPGPAAASVLVYRAISWLGLSLLGWAIYGVWIHTSPGRHHRHVADLSAPQPSAD</sequence>
<dbReference type="InterPro" id="IPR022791">
    <property type="entry name" value="L-PG_synthase/AglD"/>
</dbReference>
<dbReference type="EMBL" id="VJZA01000004">
    <property type="protein sequence ID" value="TVT25055.1"/>
    <property type="molecule type" value="Genomic_DNA"/>
</dbReference>
<keyword evidence="8" id="KW-1185">Reference proteome</keyword>
<keyword evidence="3 6" id="KW-0812">Transmembrane</keyword>
<name>A0A558ALB7_9PSEU</name>
<feature type="transmembrane region" description="Helical" evidence="6">
    <location>
        <begin position="319"/>
        <end position="337"/>
    </location>
</feature>
<reference evidence="7 8" key="1">
    <citation type="submission" date="2019-07" db="EMBL/GenBank/DDBJ databases">
        <title>New species of Amycolatopsis and Streptomyces.</title>
        <authorList>
            <person name="Duangmal K."/>
            <person name="Teo W.F.A."/>
            <person name="Lipun K."/>
        </authorList>
    </citation>
    <scope>NUCLEOTIDE SEQUENCE [LARGE SCALE GENOMIC DNA]</scope>
    <source>
        <strain evidence="7 8">JCM 30562</strain>
    </source>
</reference>
<protein>
    <submittedName>
        <fullName evidence="7">Flippase-like domain-containing protein</fullName>
    </submittedName>
</protein>
<dbReference type="RefSeq" id="WP_144633910.1">
    <property type="nucleotide sequence ID" value="NZ_BNAX01000015.1"/>
</dbReference>